<dbReference type="SUPFAM" id="SSF57903">
    <property type="entry name" value="FYVE/PHD zinc finger"/>
    <property type="match status" value="1"/>
</dbReference>
<accession>A0A0D3KUR7</accession>
<evidence type="ECO:0008006" key="9">
    <source>
        <dbReference type="Google" id="ProtNLM"/>
    </source>
</evidence>
<dbReference type="Pfam" id="PF02213">
    <property type="entry name" value="GYF"/>
    <property type="match status" value="1"/>
</dbReference>
<dbReference type="SMART" id="SM00444">
    <property type="entry name" value="GYF"/>
    <property type="match status" value="1"/>
</dbReference>
<protein>
    <recommendedName>
        <fullName evidence="9">TFIIS N-terminal domain-containing protein</fullName>
    </recommendedName>
</protein>
<dbReference type="Gene3D" id="3.30.1490.40">
    <property type="match status" value="1"/>
</dbReference>
<keyword evidence="2 3" id="KW-0539">Nucleus</keyword>
<dbReference type="InterPro" id="IPR017923">
    <property type="entry name" value="TFIIS_N"/>
</dbReference>
<evidence type="ECO:0000256" key="4">
    <source>
        <dbReference type="SAM" id="MobiDB-lite"/>
    </source>
</evidence>
<comment type="subcellular location">
    <subcellularLocation>
        <location evidence="1 3">Nucleus</location>
    </subcellularLocation>
</comment>
<feature type="region of interest" description="Disordered" evidence="4">
    <location>
        <begin position="759"/>
        <end position="813"/>
    </location>
</feature>
<name>A0A0D3KUR7_EMIH1</name>
<reference evidence="8" key="1">
    <citation type="journal article" date="2013" name="Nature">
        <title>Pan genome of the phytoplankton Emiliania underpins its global distribution.</title>
        <authorList>
            <person name="Read B.A."/>
            <person name="Kegel J."/>
            <person name="Klute M.J."/>
            <person name="Kuo A."/>
            <person name="Lefebvre S.C."/>
            <person name="Maumus F."/>
            <person name="Mayer C."/>
            <person name="Miller J."/>
            <person name="Monier A."/>
            <person name="Salamov A."/>
            <person name="Young J."/>
            <person name="Aguilar M."/>
            <person name="Claverie J.M."/>
            <person name="Frickenhaus S."/>
            <person name="Gonzalez K."/>
            <person name="Herman E.K."/>
            <person name="Lin Y.C."/>
            <person name="Napier J."/>
            <person name="Ogata H."/>
            <person name="Sarno A.F."/>
            <person name="Shmutz J."/>
            <person name="Schroeder D."/>
            <person name="de Vargas C."/>
            <person name="Verret F."/>
            <person name="von Dassow P."/>
            <person name="Valentin K."/>
            <person name="Van de Peer Y."/>
            <person name="Wheeler G."/>
            <person name="Dacks J.B."/>
            <person name="Delwiche C.F."/>
            <person name="Dyhrman S.T."/>
            <person name="Glockner G."/>
            <person name="John U."/>
            <person name="Richards T."/>
            <person name="Worden A.Z."/>
            <person name="Zhang X."/>
            <person name="Grigoriev I.V."/>
            <person name="Allen A.E."/>
            <person name="Bidle K."/>
            <person name="Borodovsky M."/>
            <person name="Bowler C."/>
            <person name="Brownlee C."/>
            <person name="Cock J.M."/>
            <person name="Elias M."/>
            <person name="Gladyshev V.N."/>
            <person name="Groth M."/>
            <person name="Guda C."/>
            <person name="Hadaegh A."/>
            <person name="Iglesias-Rodriguez M.D."/>
            <person name="Jenkins J."/>
            <person name="Jones B.M."/>
            <person name="Lawson T."/>
            <person name="Leese F."/>
            <person name="Lindquist E."/>
            <person name="Lobanov A."/>
            <person name="Lomsadze A."/>
            <person name="Malik S.B."/>
            <person name="Marsh M.E."/>
            <person name="Mackinder L."/>
            <person name="Mock T."/>
            <person name="Mueller-Roeber B."/>
            <person name="Pagarete A."/>
            <person name="Parker M."/>
            <person name="Probert I."/>
            <person name="Quesneville H."/>
            <person name="Raines C."/>
            <person name="Rensing S.A."/>
            <person name="Riano-Pachon D.M."/>
            <person name="Richier S."/>
            <person name="Rokitta S."/>
            <person name="Shiraiwa Y."/>
            <person name="Soanes D.M."/>
            <person name="van der Giezen M."/>
            <person name="Wahlund T.M."/>
            <person name="Williams B."/>
            <person name="Wilson W."/>
            <person name="Wolfe G."/>
            <person name="Wurch L.L."/>
        </authorList>
    </citation>
    <scope>NUCLEOTIDE SEQUENCE</scope>
</reference>
<reference evidence="7" key="2">
    <citation type="submission" date="2024-10" db="UniProtKB">
        <authorList>
            <consortium name="EnsemblProtists"/>
        </authorList>
    </citation>
    <scope>IDENTIFICATION</scope>
</reference>
<dbReference type="EnsemblProtists" id="EOD39502">
    <property type="protein sequence ID" value="EOD39502"/>
    <property type="gene ID" value="EMIHUDRAFT_462151"/>
</dbReference>
<dbReference type="GO" id="GO:0005634">
    <property type="term" value="C:nucleus"/>
    <property type="evidence" value="ECO:0007669"/>
    <property type="project" value="UniProtKB-SubCell"/>
</dbReference>
<organism evidence="7 8">
    <name type="scientific">Emiliania huxleyi (strain CCMP1516)</name>
    <dbReference type="NCBI Taxonomy" id="280463"/>
    <lineage>
        <taxon>Eukaryota</taxon>
        <taxon>Haptista</taxon>
        <taxon>Haptophyta</taxon>
        <taxon>Prymnesiophyceae</taxon>
        <taxon>Isochrysidales</taxon>
        <taxon>Noelaerhabdaceae</taxon>
        <taxon>Emiliania</taxon>
    </lineage>
</organism>
<dbReference type="InterPro" id="IPR003617">
    <property type="entry name" value="TFIIS/CRSP70_N_sub"/>
</dbReference>
<dbReference type="InterPro" id="IPR003169">
    <property type="entry name" value="GYF"/>
</dbReference>
<keyword evidence="8" id="KW-1185">Reference proteome</keyword>
<dbReference type="SMART" id="SM00509">
    <property type="entry name" value="TFS2N"/>
    <property type="match status" value="1"/>
</dbReference>
<proteinExistence type="predicted"/>
<dbReference type="SUPFAM" id="SSF55277">
    <property type="entry name" value="GYF domain"/>
    <property type="match status" value="1"/>
</dbReference>
<evidence type="ECO:0000256" key="1">
    <source>
        <dbReference type="ARBA" id="ARBA00004123"/>
    </source>
</evidence>
<sequence length="996" mass="102872">MTDKWRGWLYTHSSASDDGWKRVCKLSSSATSAAILPEEIRMVLFKRSAVEERERRYLSALGEPVPHERERLLSSNGWHSFELSVRTAKAREADLRRLVRLGAFMAERGRVGVLKLPGGASVVMHEIATVELPLEAGGPEVVVRCGLALGTASASAAAAELSPPPPDTATAAAEIEAVVAAAHATLEPQPATSSAALPATSSAATSGTALKNSGAASSAALSEAAAAVAAAAGRVLWYYKDERQAVQGPFEASQLNEWFGARTLPPSLPLRSSRHPPGIYTPLLALVRRHGGKPRFDEPLYEPPREPLSAATRAALEGARVSRAHLAAGRRPAAAWLELELRIGASCRSFPLAHASNEPFAREELEKFAEQVALPSEAFCAERRRAIASLDARFRALPPAAPPPAAARPEEDFDQAADDAWQSEEKEREERTAAAALGGGGAQGGEFVIEPIDEDGEERPAGVAAPPAQESTCCRCGTLLDDEAGEVVTPSVGCDAGGCTRWACLACAGFRSEAEAGRETWFCPLHAPALPAPRARNTLPAALEPRVVSAPKPAGGLAEKRLRALVARLSTPGAAAELLLAALAELGPVPVTVELLRATGVGRAVNAVRKEHEGGAVAEAATALLQRWRGLAQARAALGAGSSTDAARSGSDAASGPARAELAQARAAAPRWRVDFADPAPGGLRGLIAAALRGGPLRRDAVVQRVGAIASAAGLERRAERSSVLAALSRELRQPSAFWVSSGSGADAVWALTEVAASAPPPPAMPPAAPPPAAPPPAAPPPAAPPPAAFASAEEAAVPAPSGAGSSLAHARREAMERAAHVLANSRAQVRRRARYEQFTSARAAAVARAEGSEGSETETEEEEGEGEEGGAGKGAVEVVSASLVAVAGEASATPSDVVFADAEGELGSGVEVVCEACTDSEDEEEWADSEDERAAVAAAALGMGPLSALLPGGGGSAGVQAHDIDGWQEMPLGKAPRIYDSPRSREDSSPSYEPG</sequence>
<dbReference type="RefSeq" id="XP_005791931.1">
    <property type="nucleotide sequence ID" value="XM_005791874.1"/>
</dbReference>
<evidence type="ECO:0000259" key="5">
    <source>
        <dbReference type="PROSITE" id="PS50829"/>
    </source>
</evidence>
<dbReference type="InterPro" id="IPR035441">
    <property type="entry name" value="TFIIS/LEDGF_dom_sf"/>
</dbReference>
<dbReference type="InterPro" id="IPR035445">
    <property type="entry name" value="GYF-like_dom_sf"/>
</dbReference>
<dbReference type="PaxDb" id="2903-EOD39502"/>
<dbReference type="Proteomes" id="UP000013827">
    <property type="component" value="Unassembled WGS sequence"/>
</dbReference>
<evidence type="ECO:0000256" key="3">
    <source>
        <dbReference type="PROSITE-ProRule" id="PRU00649"/>
    </source>
</evidence>
<dbReference type="PROSITE" id="PS51319">
    <property type="entry name" value="TFIIS_N"/>
    <property type="match status" value="1"/>
</dbReference>
<feature type="region of interest" description="Disordered" evidence="4">
    <location>
        <begin position="946"/>
        <end position="996"/>
    </location>
</feature>
<feature type="compositionally biased region" description="Low complexity" evidence="4">
    <location>
        <begin position="789"/>
        <end position="809"/>
    </location>
</feature>
<feature type="compositionally biased region" description="Acidic residues" evidence="4">
    <location>
        <begin position="854"/>
        <end position="869"/>
    </location>
</feature>
<evidence type="ECO:0000259" key="6">
    <source>
        <dbReference type="PROSITE" id="PS51319"/>
    </source>
</evidence>
<dbReference type="PROSITE" id="PS50829">
    <property type="entry name" value="GYF"/>
    <property type="match status" value="1"/>
</dbReference>
<dbReference type="Pfam" id="PF08711">
    <property type="entry name" value="Med26"/>
    <property type="match status" value="1"/>
</dbReference>
<dbReference type="KEGG" id="ehx:EMIHUDRAFT_462151"/>
<dbReference type="GeneID" id="17284773"/>
<dbReference type="InterPro" id="IPR011011">
    <property type="entry name" value="Znf_FYVE_PHD"/>
</dbReference>
<feature type="domain" description="TFIIS N-terminal" evidence="6">
    <location>
        <begin position="556"/>
        <end position="635"/>
    </location>
</feature>
<evidence type="ECO:0000313" key="8">
    <source>
        <dbReference type="Proteomes" id="UP000013827"/>
    </source>
</evidence>
<dbReference type="Gene3D" id="1.20.930.10">
    <property type="entry name" value="Conserved domain common to transcription factors TFIIS, elongin A, CRSP70"/>
    <property type="match status" value="1"/>
</dbReference>
<evidence type="ECO:0000313" key="7">
    <source>
        <dbReference type="EnsemblProtists" id="EOD39502"/>
    </source>
</evidence>
<feature type="compositionally biased region" description="Pro residues" evidence="4">
    <location>
        <begin position="759"/>
        <end position="788"/>
    </location>
</feature>
<feature type="region of interest" description="Disordered" evidence="4">
    <location>
        <begin position="847"/>
        <end position="874"/>
    </location>
</feature>
<evidence type="ECO:0000256" key="2">
    <source>
        <dbReference type="ARBA" id="ARBA00023242"/>
    </source>
</evidence>
<feature type="domain" description="GYF" evidence="5">
    <location>
        <begin position="234"/>
        <end position="285"/>
    </location>
</feature>
<dbReference type="HOGENOM" id="CLU_300626_0_0_1"/>
<dbReference type="AlphaFoldDB" id="A0A0D3KUR7"/>
<dbReference type="SUPFAM" id="SSF47676">
    <property type="entry name" value="Conserved domain common to transcription factors TFIIS, elongin A, CRSP70"/>
    <property type="match status" value="1"/>
</dbReference>
<feature type="compositionally biased region" description="Basic and acidic residues" evidence="4">
    <location>
        <begin position="423"/>
        <end position="432"/>
    </location>
</feature>
<feature type="region of interest" description="Disordered" evidence="4">
    <location>
        <begin position="397"/>
        <end position="447"/>
    </location>
</feature>